<keyword evidence="1" id="KW-0418">Kinase</keyword>
<evidence type="ECO:0000259" key="2">
    <source>
        <dbReference type="Pfam" id="PF13581"/>
    </source>
</evidence>
<dbReference type="InterPro" id="IPR003594">
    <property type="entry name" value="HATPase_dom"/>
</dbReference>
<proteinExistence type="predicted"/>
<feature type="domain" description="Histidine kinase/HSP90-like ATPase" evidence="2">
    <location>
        <begin position="25"/>
        <end position="129"/>
    </location>
</feature>
<gene>
    <name evidence="3" type="ORF">J2S66_001335</name>
</gene>
<protein>
    <submittedName>
        <fullName evidence="3">Anti-sigma regulatory factor (Ser/Thr protein kinase)</fullName>
    </submittedName>
</protein>
<dbReference type="InterPro" id="IPR050267">
    <property type="entry name" value="Anti-sigma-factor_SerPK"/>
</dbReference>
<dbReference type="RefSeq" id="WP_310305033.1">
    <property type="nucleotide sequence ID" value="NZ_BAAAXB010000001.1"/>
</dbReference>
<comment type="caution">
    <text evidence="3">The sequence shown here is derived from an EMBL/GenBank/DDBJ whole genome shotgun (WGS) entry which is preliminary data.</text>
</comment>
<accession>A0ABU1PQL5</accession>
<organism evidence="3 4">
    <name type="scientific">Saccharothrix longispora</name>
    <dbReference type="NCBI Taxonomy" id="33920"/>
    <lineage>
        <taxon>Bacteria</taxon>
        <taxon>Bacillati</taxon>
        <taxon>Actinomycetota</taxon>
        <taxon>Actinomycetes</taxon>
        <taxon>Pseudonocardiales</taxon>
        <taxon>Pseudonocardiaceae</taxon>
        <taxon>Saccharothrix</taxon>
    </lineage>
</organism>
<keyword evidence="1" id="KW-0723">Serine/threonine-protein kinase</keyword>
<dbReference type="Gene3D" id="3.30.565.10">
    <property type="entry name" value="Histidine kinase-like ATPase, C-terminal domain"/>
    <property type="match status" value="1"/>
</dbReference>
<keyword evidence="4" id="KW-1185">Reference proteome</keyword>
<dbReference type="PANTHER" id="PTHR35526">
    <property type="entry name" value="ANTI-SIGMA-F FACTOR RSBW-RELATED"/>
    <property type="match status" value="1"/>
</dbReference>
<dbReference type="SUPFAM" id="SSF55874">
    <property type="entry name" value="ATPase domain of HSP90 chaperone/DNA topoisomerase II/histidine kinase"/>
    <property type="match status" value="1"/>
</dbReference>
<dbReference type="InterPro" id="IPR036890">
    <property type="entry name" value="HATPase_C_sf"/>
</dbReference>
<dbReference type="Proteomes" id="UP001268819">
    <property type="component" value="Unassembled WGS sequence"/>
</dbReference>
<evidence type="ECO:0000313" key="3">
    <source>
        <dbReference type="EMBL" id="MDR6592951.1"/>
    </source>
</evidence>
<dbReference type="CDD" id="cd16936">
    <property type="entry name" value="HATPase_RsbW-like"/>
    <property type="match status" value="1"/>
</dbReference>
<reference evidence="3 4" key="1">
    <citation type="submission" date="2023-07" db="EMBL/GenBank/DDBJ databases">
        <title>Sequencing the genomes of 1000 actinobacteria strains.</title>
        <authorList>
            <person name="Klenk H.-P."/>
        </authorList>
    </citation>
    <scope>NUCLEOTIDE SEQUENCE [LARGE SCALE GENOMIC DNA]</scope>
    <source>
        <strain evidence="3 4">DSM 43749</strain>
    </source>
</reference>
<evidence type="ECO:0000313" key="4">
    <source>
        <dbReference type="Proteomes" id="UP001268819"/>
    </source>
</evidence>
<dbReference type="PANTHER" id="PTHR35526:SF3">
    <property type="entry name" value="ANTI-SIGMA-F FACTOR RSBW"/>
    <property type="match status" value="1"/>
</dbReference>
<evidence type="ECO:0000256" key="1">
    <source>
        <dbReference type="ARBA" id="ARBA00022527"/>
    </source>
</evidence>
<name>A0ABU1PQL5_9PSEU</name>
<dbReference type="Pfam" id="PF13581">
    <property type="entry name" value="HATPase_c_2"/>
    <property type="match status" value="1"/>
</dbReference>
<sequence>MTVAEEGEVEARTVAFDLADEVPPLVAVRRWAGEALSDLGDDDVTDCVLVVTELVTNAYDHGAAPRRVALHRDRDPCRIRVEVHDGSRGRVRVGRSRLGGHRGRGMVIVSQIAAEWGVRQQGTGKTVWAEIVCQETDRTR</sequence>
<keyword evidence="1" id="KW-0808">Transferase</keyword>
<dbReference type="EMBL" id="JAVDSG010000001">
    <property type="protein sequence ID" value="MDR6592951.1"/>
    <property type="molecule type" value="Genomic_DNA"/>
</dbReference>